<dbReference type="RefSeq" id="WP_176244900.1">
    <property type="nucleotide sequence ID" value="NZ_FWFR01000001.1"/>
</dbReference>
<dbReference type="Gene3D" id="3.90.1200.10">
    <property type="match status" value="1"/>
</dbReference>
<gene>
    <name evidence="2" type="ORF">OCH7691_00580</name>
</gene>
<proteinExistence type="predicted"/>
<evidence type="ECO:0000313" key="2">
    <source>
        <dbReference type="EMBL" id="SLN22170.1"/>
    </source>
</evidence>
<dbReference type="InParanoid" id="A0A1Y5RQS7"/>
<feature type="domain" description="Aminoglycoside phosphotransferase" evidence="1">
    <location>
        <begin position="23"/>
        <end position="246"/>
    </location>
</feature>
<dbReference type="GO" id="GO:0016740">
    <property type="term" value="F:transferase activity"/>
    <property type="evidence" value="ECO:0007669"/>
    <property type="project" value="UniProtKB-KW"/>
</dbReference>
<sequence length="334" mass="36216">MTPDEAAIEGFLAECGWAVAEQSVLAGDASSRRYRRLTAGDGRRRILMIAPADSPIGDFLTIAGMLRAGGFSAPEVEAADPTAGLALIEDLGDDLLARAVDGGAPADALYGAACDIAAAFDRVPGADTLPAFDPAHLVALVDPFVSDYLPATGFRGDPEATLAGYRDLWRDLAPLADTLPRRFLHRDFHAENLLWLPDRAGLRRVGLLDFQDARFGPPAYDLVSLLRDARRDVDPTMAERLLKIYATATGLNRSALETSFALLVVHRQARILGIFARLARLSGKTRYLVHIPRLWRHIEAALGHPALQPLATWYDAHVPAPRRGVLTEDAFVGE</sequence>
<dbReference type="AlphaFoldDB" id="A0A1Y5RQS7"/>
<keyword evidence="2" id="KW-0808">Transferase</keyword>
<dbReference type="InterPro" id="IPR002575">
    <property type="entry name" value="Aminoglycoside_PTrfase"/>
</dbReference>
<organism evidence="2 3">
    <name type="scientific">Oceanibacterium hippocampi</name>
    <dbReference type="NCBI Taxonomy" id="745714"/>
    <lineage>
        <taxon>Bacteria</taxon>
        <taxon>Pseudomonadati</taxon>
        <taxon>Pseudomonadota</taxon>
        <taxon>Alphaproteobacteria</taxon>
        <taxon>Sneathiellales</taxon>
        <taxon>Sneathiellaceae</taxon>
        <taxon>Oceanibacterium</taxon>
    </lineage>
</organism>
<dbReference type="Proteomes" id="UP000193200">
    <property type="component" value="Unassembled WGS sequence"/>
</dbReference>
<evidence type="ECO:0000313" key="3">
    <source>
        <dbReference type="Proteomes" id="UP000193200"/>
    </source>
</evidence>
<dbReference type="InterPro" id="IPR011009">
    <property type="entry name" value="Kinase-like_dom_sf"/>
</dbReference>
<evidence type="ECO:0000259" key="1">
    <source>
        <dbReference type="Pfam" id="PF01636"/>
    </source>
</evidence>
<protein>
    <submittedName>
        <fullName evidence="2">Phosphotransferase enzyme family protein</fullName>
    </submittedName>
</protein>
<dbReference type="SUPFAM" id="SSF56112">
    <property type="entry name" value="Protein kinase-like (PK-like)"/>
    <property type="match status" value="1"/>
</dbReference>
<dbReference type="EMBL" id="FWFR01000001">
    <property type="protein sequence ID" value="SLN22170.1"/>
    <property type="molecule type" value="Genomic_DNA"/>
</dbReference>
<dbReference type="Gene3D" id="3.30.200.20">
    <property type="entry name" value="Phosphorylase Kinase, domain 1"/>
    <property type="match status" value="1"/>
</dbReference>
<dbReference type="Pfam" id="PF01636">
    <property type="entry name" value="APH"/>
    <property type="match status" value="1"/>
</dbReference>
<accession>A0A1Y5RQS7</accession>
<reference evidence="2 3" key="1">
    <citation type="submission" date="2017-03" db="EMBL/GenBank/DDBJ databases">
        <authorList>
            <person name="Afonso C.L."/>
            <person name="Miller P.J."/>
            <person name="Scott M.A."/>
            <person name="Spackman E."/>
            <person name="Goraichik I."/>
            <person name="Dimitrov K.M."/>
            <person name="Suarez D.L."/>
            <person name="Swayne D.E."/>
        </authorList>
    </citation>
    <scope>NUCLEOTIDE SEQUENCE [LARGE SCALE GENOMIC DNA]</scope>
    <source>
        <strain evidence="2 3">CECT 7691</strain>
    </source>
</reference>
<name>A0A1Y5RQS7_9PROT</name>
<keyword evidence="3" id="KW-1185">Reference proteome</keyword>